<proteinExistence type="predicted"/>
<feature type="compositionally biased region" description="Low complexity" evidence="2">
    <location>
        <begin position="149"/>
        <end position="158"/>
    </location>
</feature>
<keyword evidence="3" id="KW-0472">Membrane</keyword>
<dbReference type="PANTHER" id="PTHR23308">
    <property type="entry name" value="NUCLEAR INHIBITOR OF PROTEIN PHOSPHATASE-1"/>
    <property type="match status" value="1"/>
</dbReference>
<dbReference type="InterPro" id="IPR009003">
    <property type="entry name" value="Peptidase_S1_PA"/>
</dbReference>
<keyword evidence="3" id="KW-0812">Transmembrane</keyword>
<dbReference type="SUPFAM" id="SSF49879">
    <property type="entry name" value="SMAD/FHA domain"/>
    <property type="match status" value="2"/>
</dbReference>
<keyword evidence="6" id="KW-1185">Reference proteome</keyword>
<feature type="transmembrane region" description="Helical" evidence="3">
    <location>
        <begin position="330"/>
        <end position="354"/>
    </location>
</feature>
<keyword evidence="1" id="KW-0597">Phosphoprotein</keyword>
<dbReference type="PROSITE" id="PS50006">
    <property type="entry name" value="FHA_DOMAIN"/>
    <property type="match status" value="2"/>
</dbReference>
<gene>
    <name evidence="5" type="ORF">AB3X52_02425</name>
</gene>
<dbReference type="InterPro" id="IPR000253">
    <property type="entry name" value="FHA_dom"/>
</dbReference>
<dbReference type="Gene3D" id="2.60.200.20">
    <property type="match status" value="2"/>
</dbReference>
<dbReference type="InterPro" id="IPR008984">
    <property type="entry name" value="SMAD_FHA_dom_sf"/>
</dbReference>
<feature type="compositionally biased region" description="Pro residues" evidence="2">
    <location>
        <begin position="125"/>
        <end position="135"/>
    </location>
</feature>
<protein>
    <submittedName>
        <fullName evidence="5">FHA domain-containing protein</fullName>
    </submittedName>
</protein>
<dbReference type="RefSeq" id="WP_367991173.1">
    <property type="nucleotide sequence ID" value="NZ_JBFPJR010000003.1"/>
</dbReference>
<evidence type="ECO:0000313" key="6">
    <source>
        <dbReference type="Proteomes" id="UP001556631"/>
    </source>
</evidence>
<sequence>MPLLRIEVDGRALSFPPDKVVRIGRSIDADVVLSAVSVSRAHAELRPTPSGWVLADAGSSGGTFVDGARITERPIHGRTVVQCGPPAPGSTLTVDTTAGVAPVAPASPAPGEAAPVRPTAMTARPPAPAPPPAAPVQPVQPGHQGESVQPAQPGAPASWAPPAPGATPVDAPAPSAAAGDVRPGPEAYEMTIAPGRAAPIIAGAPGMPGAPQPSSGPDLLVVAEGREHRFRHPATITIGRLPDNDVVINDPGVSRQHARIVAKPGGWVFQNGSQSGSFAKGKPVTNLEFDDTTDIRLGHPTAGELLSLVPILSAEAEVARIARRRRSRRLRIAAAVVSVVVVAGLVGGGIALLGGGDDQPKADSLSVLTRAEQDRAEAATVLISYEVHDASGDGLVTGSGSILTKDGVILTNAHVAAPEADGLEEIYGHDLGIDDPDYVEIHLTDPDNGYFTGEADYRAKVLAADGHVDAAVIGIYADADGNPVDPSTLDLPTMPQGDSDTVENGDAVTVLGFPGIARSGTDDPFQEHPEVTVTKGVVATIINSEAKGKRWEFDTDARIAPGNSGGAAVNNDGALIGVPSSTFQEERDGQVSGRIRPLAKLLDLIKEGESAQR</sequence>
<dbReference type="Gene3D" id="2.40.10.10">
    <property type="entry name" value="Trypsin-like serine proteases"/>
    <property type="match status" value="2"/>
</dbReference>
<comment type="caution">
    <text evidence="5">The sequence shown here is derived from an EMBL/GenBank/DDBJ whole genome shotgun (WGS) entry which is preliminary data.</text>
</comment>
<dbReference type="InterPro" id="IPR043504">
    <property type="entry name" value="Peptidase_S1_PA_chymotrypsin"/>
</dbReference>
<reference evidence="5 6" key="1">
    <citation type="submission" date="2024-07" db="EMBL/GenBank/DDBJ databases">
        <authorList>
            <person name="Lee S."/>
            <person name="Kang M."/>
        </authorList>
    </citation>
    <scope>NUCLEOTIDE SEQUENCE [LARGE SCALE GENOMIC DNA]</scope>
    <source>
        <strain evidence="5 6">DS6</strain>
    </source>
</reference>
<dbReference type="Proteomes" id="UP001556631">
    <property type="component" value="Unassembled WGS sequence"/>
</dbReference>
<accession>A0ABV3SWR4</accession>
<dbReference type="InterPro" id="IPR050923">
    <property type="entry name" value="Cell_Proc_Reg/RNA_Proc"/>
</dbReference>
<evidence type="ECO:0000256" key="2">
    <source>
        <dbReference type="SAM" id="MobiDB-lite"/>
    </source>
</evidence>
<dbReference type="Pfam" id="PF13365">
    <property type="entry name" value="Trypsin_2"/>
    <property type="match status" value="1"/>
</dbReference>
<feature type="domain" description="FHA" evidence="4">
    <location>
        <begin position="236"/>
        <end position="284"/>
    </location>
</feature>
<name>A0ABV3SWR4_9ACTN</name>
<evidence type="ECO:0000259" key="4">
    <source>
        <dbReference type="PROSITE" id="PS50006"/>
    </source>
</evidence>
<feature type="domain" description="FHA" evidence="4">
    <location>
        <begin position="21"/>
        <end position="70"/>
    </location>
</feature>
<dbReference type="SUPFAM" id="SSF50494">
    <property type="entry name" value="Trypsin-like serine proteases"/>
    <property type="match status" value="1"/>
</dbReference>
<dbReference type="Pfam" id="PF00498">
    <property type="entry name" value="FHA"/>
    <property type="match status" value="2"/>
</dbReference>
<dbReference type="EMBL" id="JBFPJR010000003">
    <property type="protein sequence ID" value="MEX0426460.1"/>
    <property type="molecule type" value="Genomic_DNA"/>
</dbReference>
<organism evidence="5 6">
    <name type="scientific">Nocardioides eburneus</name>
    <dbReference type="NCBI Taxonomy" id="3231482"/>
    <lineage>
        <taxon>Bacteria</taxon>
        <taxon>Bacillati</taxon>
        <taxon>Actinomycetota</taxon>
        <taxon>Actinomycetes</taxon>
        <taxon>Propionibacteriales</taxon>
        <taxon>Nocardioidaceae</taxon>
        <taxon>Nocardioides</taxon>
    </lineage>
</organism>
<feature type="region of interest" description="Disordered" evidence="2">
    <location>
        <begin position="101"/>
        <end position="187"/>
    </location>
</feature>
<feature type="compositionally biased region" description="Low complexity" evidence="2">
    <location>
        <begin position="101"/>
        <end position="124"/>
    </location>
</feature>
<evidence type="ECO:0000256" key="1">
    <source>
        <dbReference type="ARBA" id="ARBA00022553"/>
    </source>
</evidence>
<keyword evidence="3" id="KW-1133">Transmembrane helix</keyword>
<evidence type="ECO:0000313" key="5">
    <source>
        <dbReference type="EMBL" id="MEX0426460.1"/>
    </source>
</evidence>
<dbReference type="SMART" id="SM00240">
    <property type="entry name" value="FHA"/>
    <property type="match status" value="2"/>
</dbReference>
<evidence type="ECO:0000256" key="3">
    <source>
        <dbReference type="SAM" id="Phobius"/>
    </source>
</evidence>